<accession>A0AAD4R7C0</accession>
<dbReference type="EMBL" id="JAKKPZ010000012">
    <property type="protein sequence ID" value="KAI1714897.1"/>
    <property type="molecule type" value="Genomic_DNA"/>
</dbReference>
<gene>
    <name evidence="1" type="ORF">DdX_08168</name>
</gene>
<keyword evidence="2" id="KW-1185">Reference proteome</keyword>
<name>A0AAD4R7C0_9BILA</name>
<sequence length="546" mass="63370">MSLTKPIIHFEPLVESLSYLSREELEQTSIASRYLNHVIQRNFPSKPYRILKGPQDMELQLSAESTPRGGVVFNLFTIRAYPTNGRYLSWYDIKKKVWMWISHSDQQNRNVKIRYPDYSLQQISPYLPKCVRIALVKIMLDGAPYTPKAIRDLEALSHVCADGKMKIYLYGDSERHDIHSAQLSAKLLLNQPNFIPCRHLIVHNHCEHLLHTHKYPALYNLGVLELKLKHLGPSAHFIREFLRNKIHYPTSETILVVSIVQPTNVCKPEMRTVVELIEKIREDFNTSSAPNTFLMLLLFQTSFYERNLGQCYEETPDDFRLENSLTREVLQLFQSIDEVSHHWRFHSHLALNSPVPGFGIIVGSVLAVNGSLMQILSAKIAGMIPALSFVRLNDVKQYASTLFENLPDCLDQVASWFEHNYIGAEVRRGGRMVQIQPRFPHQLWNVHQRTIDGQHRTNNYAEAGNRRIQSEMGMETPMMGYFIDRLKLIQRGRDQAHVRWLQGYQAKPKRTKYRMADERILKVIEQYDNRSPIEFLGGVALNFMMD</sequence>
<reference evidence="1" key="1">
    <citation type="submission" date="2022-01" db="EMBL/GenBank/DDBJ databases">
        <title>Genome Sequence Resource for Two Populations of Ditylenchus destructor, the Migratory Endoparasitic Phytonematode.</title>
        <authorList>
            <person name="Zhang H."/>
            <person name="Lin R."/>
            <person name="Xie B."/>
        </authorList>
    </citation>
    <scope>NUCLEOTIDE SEQUENCE</scope>
    <source>
        <strain evidence="1">BazhouSP</strain>
    </source>
</reference>
<evidence type="ECO:0000313" key="2">
    <source>
        <dbReference type="Proteomes" id="UP001201812"/>
    </source>
</evidence>
<dbReference type="Proteomes" id="UP001201812">
    <property type="component" value="Unassembled WGS sequence"/>
</dbReference>
<dbReference type="AlphaFoldDB" id="A0AAD4R7C0"/>
<comment type="caution">
    <text evidence="1">The sequence shown here is derived from an EMBL/GenBank/DDBJ whole genome shotgun (WGS) entry which is preliminary data.</text>
</comment>
<organism evidence="1 2">
    <name type="scientific">Ditylenchus destructor</name>
    <dbReference type="NCBI Taxonomy" id="166010"/>
    <lineage>
        <taxon>Eukaryota</taxon>
        <taxon>Metazoa</taxon>
        <taxon>Ecdysozoa</taxon>
        <taxon>Nematoda</taxon>
        <taxon>Chromadorea</taxon>
        <taxon>Rhabditida</taxon>
        <taxon>Tylenchina</taxon>
        <taxon>Tylenchomorpha</taxon>
        <taxon>Sphaerularioidea</taxon>
        <taxon>Anguinidae</taxon>
        <taxon>Anguininae</taxon>
        <taxon>Ditylenchus</taxon>
    </lineage>
</organism>
<protein>
    <recommendedName>
        <fullName evidence="3">F-box domain-containing protein</fullName>
    </recommendedName>
</protein>
<evidence type="ECO:0008006" key="3">
    <source>
        <dbReference type="Google" id="ProtNLM"/>
    </source>
</evidence>
<proteinExistence type="predicted"/>
<evidence type="ECO:0000313" key="1">
    <source>
        <dbReference type="EMBL" id="KAI1714897.1"/>
    </source>
</evidence>